<name>A0A9P0QVE1_9ASCO</name>
<dbReference type="PROSITE" id="PS51257">
    <property type="entry name" value="PROKAR_LIPOPROTEIN"/>
    <property type="match status" value="1"/>
</dbReference>
<gene>
    <name evidence="2" type="ORF">CLIB1423_32S00672</name>
</gene>
<accession>A0A9P0QVE1</accession>
<dbReference type="EMBL" id="CAKXYY010000032">
    <property type="protein sequence ID" value="CAH2355728.1"/>
    <property type="molecule type" value="Genomic_DNA"/>
</dbReference>
<keyword evidence="1" id="KW-1133">Transmembrane helix</keyword>
<dbReference type="AlphaFoldDB" id="A0A9P0QVE1"/>
<evidence type="ECO:0000313" key="2">
    <source>
        <dbReference type="EMBL" id="CAH2355728.1"/>
    </source>
</evidence>
<comment type="caution">
    <text evidence="2">The sequence shown here is derived from an EMBL/GenBank/DDBJ whole genome shotgun (WGS) entry which is preliminary data.</text>
</comment>
<dbReference type="Proteomes" id="UP000837801">
    <property type="component" value="Unassembled WGS sequence"/>
</dbReference>
<keyword evidence="1" id="KW-0472">Membrane</keyword>
<reference evidence="2" key="1">
    <citation type="submission" date="2022-03" db="EMBL/GenBank/DDBJ databases">
        <authorList>
            <person name="Legras J.-L."/>
            <person name="Devillers H."/>
            <person name="Grondin C."/>
        </authorList>
    </citation>
    <scope>NUCLEOTIDE SEQUENCE</scope>
    <source>
        <strain evidence="2">CLIB 1423</strain>
    </source>
</reference>
<organism evidence="2 3">
    <name type="scientific">[Candida] railenensis</name>
    <dbReference type="NCBI Taxonomy" id="45579"/>
    <lineage>
        <taxon>Eukaryota</taxon>
        <taxon>Fungi</taxon>
        <taxon>Dikarya</taxon>
        <taxon>Ascomycota</taxon>
        <taxon>Saccharomycotina</taxon>
        <taxon>Pichiomycetes</taxon>
        <taxon>Debaryomycetaceae</taxon>
        <taxon>Kurtzmaniella</taxon>
    </lineage>
</organism>
<keyword evidence="3" id="KW-1185">Reference proteome</keyword>
<proteinExistence type="predicted"/>
<protein>
    <submittedName>
        <fullName evidence="2">Uncharacterized protein</fullName>
    </submittedName>
</protein>
<feature type="transmembrane region" description="Helical" evidence="1">
    <location>
        <begin position="39"/>
        <end position="58"/>
    </location>
</feature>
<evidence type="ECO:0000313" key="3">
    <source>
        <dbReference type="Proteomes" id="UP000837801"/>
    </source>
</evidence>
<feature type="transmembrane region" description="Helical" evidence="1">
    <location>
        <begin position="7"/>
        <end position="27"/>
    </location>
</feature>
<sequence>MCAFRSGYLFFFFLFFFFTFSLTLSTFSYGCSHFAHARILTLTVVVHNSSIIIPFVGLKSDQTFPKLISCRCLPIKTSPEKSPMHRCLLPLWKSQLFQKTRRLSSIDARLLNNLRSKP</sequence>
<keyword evidence="1" id="KW-0812">Transmembrane</keyword>
<evidence type="ECO:0000256" key="1">
    <source>
        <dbReference type="SAM" id="Phobius"/>
    </source>
</evidence>